<evidence type="ECO:0000256" key="1">
    <source>
        <dbReference type="ARBA" id="ARBA00023239"/>
    </source>
</evidence>
<dbReference type="AlphaFoldDB" id="A0A1W9KTY2"/>
<name>A0A1W9KTY2_9BURK</name>
<reference evidence="3 4" key="1">
    <citation type="submission" date="2017-01" db="EMBL/GenBank/DDBJ databases">
        <title>Novel large sulfur bacteria in the metagenomes of groundwater-fed chemosynthetic microbial mats in the Lake Huron basin.</title>
        <authorList>
            <person name="Sharrar A.M."/>
            <person name="Flood B.E."/>
            <person name="Bailey J.V."/>
            <person name="Jones D.S."/>
            <person name="Biddanda B."/>
            <person name="Ruberg S.A."/>
            <person name="Marcus D.N."/>
            <person name="Dick G.J."/>
        </authorList>
    </citation>
    <scope>NUCLEOTIDE SEQUENCE [LARGE SCALE GENOMIC DNA]</scope>
    <source>
        <strain evidence="3">A7</strain>
    </source>
</reference>
<organism evidence="3 4">
    <name type="scientific">Rhodoferax ferrireducens</name>
    <dbReference type="NCBI Taxonomy" id="192843"/>
    <lineage>
        <taxon>Bacteria</taxon>
        <taxon>Pseudomonadati</taxon>
        <taxon>Pseudomonadota</taxon>
        <taxon>Betaproteobacteria</taxon>
        <taxon>Burkholderiales</taxon>
        <taxon>Comamonadaceae</taxon>
        <taxon>Rhodoferax</taxon>
    </lineage>
</organism>
<dbReference type="PANTHER" id="PTHR43437:SF3">
    <property type="entry name" value="HYDROXYACYL-THIOESTER DEHYDRATASE TYPE 2, MITOCHONDRIAL"/>
    <property type="match status" value="1"/>
</dbReference>
<dbReference type="InterPro" id="IPR002539">
    <property type="entry name" value="MaoC-like_dom"/>
</dbReference>
<dbReference type="FunFam" id="3.10.129.10:FF:000042">
    <property type="entry name" value="MaoC domain protein dehydratase"/>
    <property type="match status" value="1"/>
</dbReference>
<comment type="caution">
    <text evidence="3">The sequence shown here is derived from an EMBL/GenBank/DDBJ whole genome shotgun (WGS) entry which is preliminary data.</text>
</comment>
<dbReference type="Pfam" id="PF01575">
    <property type="entry name" value="MaoC_dehydratas"/>
    <property type="match status" value="1"/>
</dbReference>
<dbReference type="EMBL" id="MTEI01000006">
    <property type="protein sequence ID" value="OQW87948.1"/>
    <property type="molecule type" value="Genomic_DNA"/>
</dbReference>
<feature type="domain" description="MaoC-like" evidence="2">
    <location>
        <begin position="20"/>
        <end position="122"/>
    </location>
</feature>
<keyword evidence="1" id="KW-0456">Lyase</keyword>
<dbReference type="InterPro" id="IPR050965">
    <property type="entry name" value="UPF0336/Enoyl-CoA_hydratase"/>
</dbReference>
<dbReference type="GO" id="GO:0006633">
    <property type="term" value="P:fatty acid biosynthetic process"/>
    <property type="evidence" value="ECO:0007669"/>
    <property type="project" value="TreeGrafter"/>
</dbReference>
<sequence length="152" mass="15910">MNDQNGYDIEDLHVGMSATVAKTITEADILLFSAVSTDVNAIHLNEEYAASTPFKGRIAHGMLSASLISAVLANRLPGPGTIYLEQNLKFTAPVRPGDTVHAMVTVLELGDKGRVTLQTTCSVKGVTVIDGQAQVKIGSSARRAASSAGASR</sequence>
<proteinExistence type="predicted"/>
<dbReference type="Proteomes" id="UP000192505">
    <property type="component" value="Unassembled WGS sequence"/>
</dbReference>
<dbReference type="SUPFAM" id="SSF54637">
    <property type="entry name" value="Thioesterase/thiol ester dehydrase-isomerase"/>
    <property type="match status" value="1"/>
</dbReference>
<protein>
    <submittedName>
        <fullName evidence="3">(R)-hydratase</fullName>
    </submittedName>
</protein>
<dbReference type="CDD" id="cd03449">
    <property type="entry name" value="R_hydratase"/>
    <property type="match status" value="1"/>
</dbReference>
<dbReference type="PANTHER" id="PTHR43437">
    <property type="entry name" value="HYDROXYACYL-THIOESTER DEHYDRATASE TYPE 2, MITOCHONDRIAL-RELATED"/>
    <property type="match status" value="1"/>
</dbReference>
<gene>
    <name evidence="3" type="ORF">BWK72_11015</name>
</gene>
<dbReference type="InterPro" id="IPR029069">
    <property type="entry name" value="HotDog_dom_sf"/>
</dbReference>
<accession>A0A1W9KTY2</accession>
<dbReference type="GO" id="GO:0019171">
    <property type="term" value="F:(3R)-hydroxyacyl-[acyl-carrier-protein] dehydratase activity"/>
    <property type="evidence" value="ECO:0007669"/>
    <property type="project" value="TreeGrafter"/>
</dbReference>
<dbReference type="Gene3D" id="3.10.129.10">
    <property type="entry name" value="Hotdog Thioesterase"/>
    <property type="match status" value="1"/>
</dbReference>
<evidence type="ECO:0000313" key="3">
    <source>
        <dbReference type="EMBL" id="OQW87948.1"/>
    </source>
</evidence>
<evidence type="ECO:0000259" key="2">
    <source>
        <dbReference type="Pfam" id="PF01575"/>
    </source>
</evidence>
<evidence type="ECO:0000313" key="4">
    <source>
        <dbReference type="Proteomes" id="UP000192505"/>
    </source>
</evidence>